<keyword evidence="1" id="KW-1133">Transmembrane helix</keyword>
<proteinExistence type="predicted"/>
<dbReference type="AlphaFoldDB" id="A0AAU9INK6"/>
<accession>A0AAU9INK6</accession>
<evidence type="ECO:0000256" key="1">
    <source>
        <dbReference type="SAM" id="Phobius"/>
    </source>
</evidence>
<feature type="transmembrane region" description="Helical" evidence="1">
    <location>
        <begin position="146"/>
        <end position="167"/>
    </location>
</feature>
<reference evidence="2" key="1">
    <citation type="submission" date="2021-09" db="EMBL/GenBank/DDBJ databases">
        <authorList>
            <consortium name="AG Swart"/>
            <person name="Singh M."/>
            <person name="Singh A."/>
            <person name="Seah K."/>
            <person name="Emmerich C."/>
        </authorList>
    </citation>
    <scope>NUCLEOTIDE SEQUENCE</scope>
    <source>
        <strain evidence="2">ATCC30299</strain>
    </source>
</reference>
<dbReference type="EMBL" id="CAJZBQ010000013">
    <property type="protein sequence ID" value="CAG9315346.1"/>
    <property type="molecule type" value="Genomic_DNA"/>
</dbReference>
<comment type="caution">
    <text evidence="2">The sequence shown here is derived from an EMBL/GenBank/DDBJ whole genome shotgun (WGS) entry which is preliminary data.</text>
</comment>
<protein>
    <submittedName>
        <fullName evidence="2">Uncharacterized protein</fullName>
    </submittedName>
</protein>
<feature type="transmembrane region" description="Helical" evidence="1">
    <location>
        <begin position="84"/>
        <end position="110"/>
    </location>
</feature>
<gene>
    <name evidence="2" type="ORF">BSTOLATCC_MIC13119</name>
</gene>
<evidence type="ECO:0000313" key="2">
    <source>
        <dbReference type="EMBL" id="CAG9315346.1"/>
    </source>
</evidence>
<name>A0AAU9INK6_9CILI</name>
<sequence>MNSGVQIPVQFHDSDFREVQIQDQSENPKSPFIMIPAGSRPGGFQPIALSQLDSVPPIVSPLDPKDIKYRTVLKHSKRMRLLTILDMILCLLYLLIGQYILLFLAFFALLGFFSSFKLSRGLLMSYIITLIFIMILKILLAAEGGAVAAVLMILYFVVEAIILYFAIKFFKLLGTLEPQERLELLMLQNGPVSSNQGITRSEAAQPVQIPIGRPLNEQVPDNSPQLTPDFAAPKFTNLQPVQAEFPSLPNYSEAEELHVKPLTPSDRLE</sequence>
<keyword evidence="1" id="KW-0812">Transmembrane</keyword>
<keyword evidence="3" id="KW-1185">Reference proteome</keyword>
<evidence type="ECO:0000313" key="3">
    <source>
        <dbReference type="Proteomes" id="UP001162131"/>
    </source>
</evidence>
<feature type="transmembrane region" description="Helical" evidence="1">
    <location>
        <begin position="122"/>
        <end position="140"/>
    </location>
</feature>
<keyword evidence="1" id="KW-0472">Membrane</keyword>
<dbReference type="Proteomes" id="UP001162131">
    <property type="component" value="Unassembled WGS sequence"/>
</dbReference>
<organism evidence="2 3">
    <name type="scientific">Blepharisma stoltei</name>
    <dbReference type="NCBI Taxonomy" id="1481888"/>
    <lineage>
        <taxon>Eukaryota</taxon>
        <taxon>Sar</taxon>
        <taxon>Alveolata</taxon>
        <taxon>Ciliophora</taxon>
        <taxon>Postciliodesmatophora</taxon>
        <taxon>Heterotrichea</taxon>
        <taxon>Heterotrichida</taxon>
        <taxon>Blepharismidae</taxon>
        <taxon>Blepharisma</taxon>
    </lineage>
</organism>